<dbReference type="PANTHER" id="PTHR42852">
    <property type="entry name" value="THIOL:DISULFIDE INTERCHANGE PROTEIN DSBE"/>
    <property type="match status" value="1"/>
</dbReference>
<dbReference type="InterPro" id="IPR017937">
    <property type="entry name" value="Thioredoxin_CS"/>
</dbReference>
<comment type="caution">
    <text evidence="7">The sequence shown here is derived from an EMBL/GenBank/DDBJ whole genome shotgun (WGS) entry which is preliminary data.</text>
</comment>
<reference evidence="7 8" key="1">
    <citation type="submission" date="2019-04" db="EMBL/GenBank/DDBJ databases">
        <title>Deinococcus metalilatus MA1002 mutant No.5.</title>
        <authorList>
            <person name="Park W."/>
            <person name="Park C."/>
        </authorList>
    </citation>
    <scope>NUCLEOTIDE SEQUENCE [LARGE SCALE GENOMIC DNA]</scope>
    <source>
        <strain evidence="7 8">MA1002-m5</strain>
    </source>
</reference>
<organism evidence="7 8">
    <name type="scientific">Deinococcus metallilatus</name>
    <dbReference type="NCBI Taxonomy" id="1211322"/>
    <lineage>
        <taxon>Bacteria</taxon>
        <taxon>Thermotogati</taxon>
        <taxon>Deinococcota</taxon>
        <taxon>Deinococci</taxon>
        <taxon>Deinococcales</taxon>
        <taxon>Deinococcaceae</taxon>
        <taxon>Deinococcus</taxon>
    </lineage>
</organism>
<evidence type="ECO:0000313" key="7">
    <source>
        <dbReference type="EMBL" id="TLK30784.1"/>
    </source>
</evidence>
<accession>A0AAJ5F6G4</accession>
<dbReference type="InterPro" id="IPR013766">
    <property type="entry name" value="Thioredoxin_domain"/>
</dbReference>
<feature type="domain" description="Thioredoxin" evidence="6">
    <location>
        <begin position="130"/>
        <end position="270"/>
    </location>
</feature>
<dbReference type="GO" id="GO:0017004">
    <property type="term" value="P:cytochrome complex assembly"/>
    <property type="evidence" value="ECO:0007669"/>
    <property type="project" value="UniProtKB-KW"/>
</dbReference>
<evidence type="ECO:0000259" key="6">
    <source>
        <dbReference type="PROSITE" id="PS51352"/>
    </source>
</evidence>
<dbReference type="Proteomes" id="UP000308000">
    <property type="component" value="Unassembled WGS sequence"/>
</dbReference>
<evidence type="ECO:0000313" key="8">
    <source>
        <dbReference type="Proteomes" id="UP000308000"/>
    </source>
</evidence>
<dbReference type="CDD" id="cd02966">
    <property type="entry name" value="TlpA_like_family"/>
    <property type="match status" value="1"/>
</dbReference>
<feature type="compositionally biased region" description="Low complexity" evidence="5">
    <location>
        <begin position="24"/>
        <end position="35"/>
    </location>
</feature>
<proteinExistence type="predicted"/>
<dbReference type="SUPFAM" id="SSF52833">
    <property type="entry name" value="Thioredoxin-like"/>
    <property type="match status" value="1"/>
</dbReference>
<feature type="region of interest" description="Disordered" evidence="5">
    <location>
        <begin position="1"/>
        <end position="88"/>
    </location>
</feature>
<dbReference type="InterPro" id="IPR036249">
    <property type="entry name" value="Thioredoxin-like_sf"/>
</dbReference>
<dbReference type="EMBL" id="VBRC01000002">
    <property type="protein sequence ID" value="TLK30784.1"/>
    <property type="molecule type" value="Genomic_DNA"/>
</dbReference>
<keyword evidence="4" id="KW-0676">Redox-active center</keyword>
<evidence type="ECO:0000256" key="2">
    <source>
        <dbReference type="ARBA" id="ARBA00022748"/>
    </source>
</evidence>
<evidence type="ECO:0000256" key="4">
    <source>
        <dbReference type="ARBA" id="ARBA00023284"/>
    </source>
</evidence>
<dbReference type="GO" id="GO:0030313">
    <property type="term" value="C:cell envelope"/>
    <property type="evidence" value="ECO:0007669"/>
    <property type="project" value="UniProtKB-SubCell"/>
</dbReference>
<protein>
    <submittedName>
        <fullName evidence="7">TlpA family protein disulfide reductase</fullName>
    </submittedName>
</protein>
<dbReference type="Pfam" id="PF00578">
    <property type="entry name" value="AhpC-TSA"/>
    <property type="match status" value="1"/>
</dbReference>
<dbReference type="Gene3D" id="3.40.30.10">
    <property type="entry name" value="Glutaredoxin"/>
    <property type="match status" value="1"/>
</dbReference>
<name>A0AAJ5F6G4_9DEIO</name>
<dbReference type="AlphaFoldDB" id="A0AAJ5F6G4"/>
<evidence type="ECO:0000256" key="3">
    <source>
        <dbReference type="ARBA" id="ARBA00023157"/>
    </source>
</evidence>
<evidence type="ECO:0000256" key="1">
    <source>
        <dbReference type="ARBA" id="ARBA00004196"/>
    </source>
</evidence>
<keyword evidence="2" id="KW-0201">Cytochrome c-type biogenesis</keyword>
<evidence type="ECO:0000256" key="5">
    <source>
        <dbReference type="SAM" id="MobiDB-lite"/>
    </source>
</evidence>
<dbReference type="GO" id="GO:0016491">
    <property type="term" value="F:oxidoreductase activity"/>
    <property type="evidence" value="ECO:0007669"/>
    <property type="project" value="InterPro"/>
</dbReference>
<dbReference type="InterPro" id="IPR050553">
    <property type="entry name" value="Thioredoxin_ResA/DsbE_sf"/>
</dbReference>
<gene>
    <name evidence="7" type="ORF">FCS05_03255</name>
</gene>
<dbReference type="PANTHER" id="PTHR42852:SF6">
    <property type="entry name" value="THIOL:DISULFIDE INTERCHANGE PROTEIN DSBE"/>
    <property type="match status" value="1"/>
</dbReference>
<dbReference type="PROSITE" id="PS00194">
    <property type="entry name" value="THIOREDOXIN_1"/>
    <property type="match status" value="1"/>
</dbReference>
<dbReference type="PROSITE" id="PS51352">
    <property type="entry name" value="THIOREDOXIN_2"/>
    <property type="match status" value="1"/>
</dbReference>
<dbReference type="InterPro" id="IPR000866">
    <property type="entry name" value="AhpC/TSA"/>
</dbReference>
<comment type="subcellular location">
    <subcellularLocation>
        <location evidence="1">Cell envelope</location>
    </subcellularLocation>
</comment>
<keyword evidence="3" id="KW-1015">Disulfide bond</keyword>
<dbReference type="GO" id="GO:0016209">
    <property type="term" value="F:antioxidant activity"/>
    <property type="evidence" value="ECO:0007669"/>
    <property type="project" value="InterPro"/>
</dbReference>
<sequence length="273" mass="28923">MVSVQLYRYHGPSVSSPVPDLSAGPRPGRRSSSSPPTDPVPEHAPFTAHRASPALAQPEAPHPVGLAADRGKGFPGPQEGSFPVNSASPGTHVPTALWRRLLPPVLAAVLAATLGAALLNPARRTTSGGPLVGKPAPAFALQSLDGASVRLADLRGRPVVLNFWASWCTPCREEAPLFRELSGRQAAGQGLAVIGILFQETKEQNARDFIREFALAYPSLRDPQSKTAINYGVGGIPETVFIDRQGVVQHVDRGGLSRERLNVGLERIGVRGL</sequence>